<feature type="transmembrane region" description="Helical" evidence="1">
    <location>
        <begin position="47"/>
        <end position="71"/>
    </location>
</feature>
<dbReference type="RefSeq" id="WP_153729959.1">
    <property type="nucleotide sequence ID" value="NZ_WJNH01000016.1"/>
</dbReference>
<keyword evidence="1" id="KW-0812">Transmembrane</keyword>
<feature type="domain" description="YdbS-like PH" evidence="2">
    <location>
        <begin position="77"/>
        <end position="153"/>
    </location>
</feature>
<evidence type="ECO:0000259" key="2">
    <source>
        <dbReference type="Pfam" id="PF03703"/>
    </source>
</evidence>
<feature type="transmembrane region" description="Helical" evidence="1">
    <location>
        <begin position="21"/>
        <end position="41"/>
    </location>
</feature>
<dbReference type="EMBL" id="WJNH01000016">
    <property type="protein sequence ID" value="MRG88079.1"/>
    <property type="molecule type" value="Genomic_DNA"/>
</dbReference>
<dbReference type="PANTHER" id="PTHR34473:SF2">
    <property type="entry name" value="UPF0699 TRANSMEMBRANE PROTEIN YDBT"/>
    <property type="match status" value="1"/>
</dbReference>
<proteinExistence type="predicted"/>
<dbReference type="Pfam" id="PF03703">
    <property type="entry name" value="bPH_2"/>
    <property type="match status" value="1"/>
</dbReference>
<sequence>MNEQLQSPEHKLSSKSVKVWLLREAIENLIGFIVFIVLFIFDYKFTWVDWVGWVLIGLAVLGILGAIWGFIRPYFLYKHWRYDISEEFLQLKHGALKEEHQLVPMTKIQSVSTKQGPLLRKYDLYSLSVQTMGSSHTIPALDQEVATKLRNTIAQYAKVEEMGE</sequence>
<dbReference type="AlphaFoldDB" id="A0A6G1XAX9"/>
<keyword evidence="1" id="KW-1133">Transmembrane helix</keyword>
<dbReference type="Proteomes" id="UP000480185">
    <property type="component" value="Unassembled WGS sequence"/>
</dbReference>
<evidence type="ECO:0000256" key="1">
    <source>
        <dbReference type="SAM" id="Phobius"/>
    </source>
</evidence>
<accession>A0A6G1XAX9</accession>
<reference evidence="3 4" key="1">
    <citation type="submission" date="2019-11" db="EMBL/GenBank/DDBJ databases">
        <authorList>
            <person name="Li J."/>
        </authorList>
    </citation>
    <scope>NUCLEOTIDE SEQUENCE [LARGE SCALE GENOMIC DNA]</scope>
    <source>
        <strain evidence="3 4">J4</strain>
    </source>
</reference>
<keyword evidence="1" id="KW-0472">Membrane</keyword>
<name>A0A6G1XAX9_9BACI</name>
<evidence type="ECO:0000313" key="3">
    <source>
        <dbReference type="EMBL" id="MRG88079.1"/>
    </source>
</evidence>
<protein>
    <submittedName>
        <fullName evidence="3">PH domain-containing protein</fullName>
    </submittedName>
</protein>
<dbReference type="InterPro" id="IPR005182">
    <property type="entry name" value="YdbS-like_PH"/>
</dbReference>
<gene>
    <name evidence="3" type="ORF">GH754_17630</name>
</gene>
<dbReference type="PANTHER" id="PTHR34473">
    <property type="entry name" value="UPF0699 TRANSMEMBRANE PROTEIN YDBS"/>
    <property type="match status" value="1"/>
</dbReference>
<dbReference type="OrthoDB" id="2437193at2"/>
<keyword evidence="4" id="KW-1185">Reference proteome</keyword>
<comment type="caution">
    <text evidence="3">The sequence shown here is derived from an EMBL/GenBank/DDBJ whole genome shotgun (WGS) entry which is preliminary data.</text>
</comment>
<organism evidence="3 4">
    <name type="scientific">Salinibacillus xinjiangensis</name>
    <dbReference type="NCBI Taxonomy" id="1229268"/>
    <lineage>
        <taxon>Bacteria</taxon>
        <taxon>Bacillati</taxon>
        <taxon>Bacillota</taxon>
        <taxon>Bacilli</taxon>
        <taxon>Bacillales</taxon>
        <taxon>Bacillaceae</taxon>
        <taxon>Salinibacillus</taxon>
    </lineage>
</organism>
<evidence type="ECO:0000313" key="4">
    <source>
        <dbReference type="Proteomes" id="UP000480185"/>
    </source>
</evidence>